<keyword evidence="3" id="KW-1185">Reference proteome</keyword>
<dbReference type="Proteomes" id="UP000626092">
    <property type="component" value="Unassembled WGS sequence"/>
</dbReference>
<sequence length="189" mass="21227">MHRYLDHHDCSVDYKAGSIGDKARSVDYKAGSRGYKWYGSGKEGADGTTRRRDQTAGRDSEAAWGTTWQKRERRDSDVPPLPIVQFLLLQVFSMVDSFSSGSPRVDADAYPTLQETIENLEKGYLMGGNMDFNESSSNFARVAREPSIPRIHIPLQINDRSSRDNLYGWGNSSDEDTEPIYHASGQKAK</sequence>
<reference evidence="2" key="1">
    <citation type="submission" date="2019-11" db="EMBL/GenBank/DDBJ databases">
        <authorList>
            <person name="Liu Y."/>
            <person name="Hou J."/>
            <person name="Li T.-Q."/>
            <person name="Guan C.-H."/>
            <person name="Wu X."/>
            <person name="Wu H.-Z."/>
            <person name="Ling F."/>
            <person name="Zhang R."/>
            <person name="Shi X.-G."/>
            <person name="Ren J.-P."/>
            <person name="Chen E.-F."/>
            <person name="Sun J.-M."/>
        </authorList>
    </citation>
    <scope>NUCLEOTIDE SEQUENCE</scope>
    <source>
        <strain evidence="2">Adult_tree_wgs_1</strain>
        <tissue evidence="2">Leaves</tissue>
    </source>
</reference>
<organism evidence="2 3">
    <name type="scientific">Rhododendron simsii</name>
    <name type="common">Sims's rhododendron</name>
    <dbReference type="NCBI Taxonomy" id="118357"/>
    <lineage>
        <taxon>Eukaryota</taxon>
        <taxon>Viridiplantae</taxon>
        <taxon>Streptophyta</taxon>
        <taxon>Embryophyta</taxon>
        <taxon>Tracheophyta</taxon>
        <taxon>Spermatophyta</taxon>
        <taxon>Magnoliopsida</taxon>
        <taxon>eudicotyledons</taxon>
        <taxon>Gunneridae</taxon>
        <taxon>Pentapetalae</taxon>
        <taxon>asterids</taxon>
        <taxon>Ericales</taxon>
        <taxon>Ericaceae</taxon>
        <taxon>Ericoideae</taxon>
        <taxon>Rhodoreae</taxon>
        <taxon>Rhododendron</taxon>
    </lineage>
</organism>
<dbReference type="EMBL" id="WJXA01000005">
    <property type="protein sequence ID" value="KAF7143346.1"/>
    <property type="molecule type" value="Genomic_DNA"/>
</dbReference>
<dbReference type="AlphaFoldDB" id="A0A834H214"/>
<evidence type="ECO:0000313" key="3">
    <source>
        <dbReference type="Proteomes" id="UP000626092"/>
    </source>
</evidence>
<protein>
    <submittedName>
        <fullName evidence="2">Uncharacterized protein</fullName>
    </submittedName>
</protein>
<name>A0A834H214_RHOSS</name>
<dbReference type="OrthoDB" id="10583861at2759"/>
<feature type="region of interest" description="Disordered" evidence="1">
    <location>
        <begin position="161"/>
        <end position="189"/>
    </location>
</feature>
<evidence type="ECO:0000256" key="1">
    <source>
        <dbReference type="SAM" id="MobiDB-lite"/>
    </source>
</evidence>
<evidence type="ECO:0000313" key="2">
    <source>
        <dbReference type="EMBL" id="KAF7143346.1"/>
    </source>
</evidence>
<feature type="region of interest" description="Disordered" evidence="1">
    <location>
        <begin position="39"/>
        <end position="75"/>
    </location>
</feature>
<accession>A0A834H214</accession>
<comment type="caution">
    <text evidence="2">The sequence shown here is derived from an EMBL/GenBank/DDBJ whole genome shotgun (WGS) entry which is preliminary data.</text>
</comment>
<proteinExistence type="predicted"/>
<feature type="compositionally biased region" description="Basic and acidic residues" evidence="1">
    <location>
        <begin position="43"/>
        <end position="61"/>
    </location>
</feature>
<gene>
    <name evidence="2" type="ORF">RHSIM_Rhsim05G0118400</name>
</gene>